<dbReference type="OrthoDB" id="8717159at2"/>
<dbReference type="Pfam" id="PF03466">
    <property type="entry name" value="LysR_substrate"/>
    <property type="match status" value="1"/>
</dbReference>
<accession>A0A4R4YHP4</accession>
<comment type="similarity">
    <text evidence="1">Belongs to the LysR transcriptional regulatory family.</text>
</comment>
<comment type="caution">
    <text evidence="6">The sequence shown here is derived from an EMBL/GenBank/DDBJ whole genome shotgun (WGS) entry which is preliminary data.</text>
</comment>
<dbReference type="FunFam" id="1.10.10.10:FF:000001">
    <property type="entry name" value="LysR family transcriptional regulator"/>
    <property type="match status" value="1"/>
</dbReference>
<dbReference type="InterPro" id="IPR050950">
    <property type="entry name" value="HTH-type_LysR_regulators"/>
</dbReference>
<dbReference type="InterPro" id="IPR005119">
    <property type="entry name" value="LysR_subst-bd"/>
</dbReference>
<organism evidence="6 7">
    <name type="scientific">Saccharopolyspora elongata</name>
    <dbReference type="NCBI Taxonomy" id="2530387"/>
    <lineage>
        <taxon>Bacteria</taxon>
        <taxon>Bacillati</taxon>
        <taxon>Actinomycetota</taxon>
        <taxon>Actinomycetes</taxon>
        <taxon>Pseudonocardiales</taxon>
        <taxon>Pseudonocardiaceae</taxon>
        <taxon>Saccharopolyspora</taxon>
    </lineage>
</organism>
<dbReference type="Pfam" id="PF00126">
    <property type="entry name" value="HTH_1"/>
    <property type="match status" value="1"/>
</dbReference>
<sequence length="308" mass="33333">MRYELTDLRLFRAIAEAESLSTGASAVFITASSASYRLKNLEHAMGTALFTRTARGMRLTPAGEVLLTHVRELLAGVDRMHGDVSRFSQGLKGSVRLWANSSSLNGFILPSVSRFLLAHPDVNLDLEERLSGAIAEGVATGEVDVGVLAGEVSDSRVRSVRYAVDELVVVTPIDHPLARHPEIRFGAALEFDFICMSRTSSNYLFLAEVAKRDRQTLNARLHVHSFNAVLHLVETGVGVSLVPLSVARPMAESGRVAALRILEPWAARELHLVTSVDAALPSFTAAFVDFLLTDPRVVATRQAAPPGA</sequence>
<evidence type="ECO:0000259" key="5">
    <source>
        <dbReference type="PROSITE" id="PS50931"/>
    </source>
</evidence>
<name>A0A4R4YHP4_9PSEU</name>
<feature type="domain" description="HTH lysR-type" evidence="5">
    <location>
        <begin position="1"/>
        <end position="60"/>
    </location>
</feature>
<dbReference type="PANTHER" id="PTHR30419:SF2">
    <property type="entry name" value="LYSR FAMILY TRANSCRIPTIONAL REGULATOR"/>
    <property type="match status" value="1"/>
</dbReference>
<dbReference type="Proteomes" id="UP000294947">
    <property type="component" value="Unassembled WGS sequence"/>
</dbReference>
<dbReference type="GO" id="GO:0003677">
    <property type="term" value="F:DNA binding"/>
    <property type="evidence" value="ECO:0007669"/>
    <property type="project" value="UniProtKB-KW"/>
</dbReference>
<dbReference type="GO" id="GO:0003700">
    <property type="term" value="F:DNA-binding transcription factor activity"/>
    <property type="evidence" value="ECO:0007669"/>
    <property type="project" value="InterPro"/>
</dbReference>
<keyword evidence="7" id="KW-1185">Reference proteome</keyword>
<keyword evidence="3" id="KW-0238">DNA-binding</keyword>
<dbReference type="EMBL" id="SMKW01000034">
    <property type="protein sequence ID" value="TDD44266.1"/>
    <property type="molecule type" value="Genomic_DNA"/>
</dbReference>
<dbReference type="PROSITE" id="PS50931">
    <property type="entry name" value="HTH_LYSR"/>
    <property type="match status" value="1"/>
</dbReference>
<reference evidence="6 7" key="1">
    <citation type="submission" date="2019-03" db="EMBL/GenBank/DDBJ databases">
        <title>Draft genome sequences of novel Actinobacteria.</title>
        <authorList>
            <person name="Sahin N."/>
            <person name="Ay H."/>
            <person name="Saygin H."/>
        </authorList>
    </citation>
    <scope>NUCLEOTIDE SEQUENCE [LARGE SCALE GENOMIC DNA]</scope>
    <source>
        <strain evidence="6 7">7K502</strain>
    </source>
</reference>
<evidence type="ECO:0000256" key="4">
    <source>
        <dbReference type="ARBA" id="ARBA00023163"/>
    </source>
</evidence>
<dbReference type="SUPFAM" id="SSF46785">
    <property type="entry name" value="Winged helix' DNA-binding domain"/>
    <property type="match status" value="1"/>
</dbReference>
<dbReference type="InterPro" id="IPR036390">
    <property type="entry name" value="WH_DNA-bd_sf"/>
</dbReference>
<evidence type="ECO:0000256" key="1">
    <source>
        <dbReference type="ARBA" id="ARBA00009437"/>
    </source>
</evidence>
<dbReference type="InterPro" id="IPR000847">
    <property type="entry name" value="LysR_HTH_N"/>
</dbReference>
<evidence type="ECO:0000256" key="3">
    <source>
        <dbReference type="ARBA" id="ARBA00023125"/>
    </source>
</evidence>
<gene>
    <name evidence="6" type="ORF">E1288_24395</name>
</gene>
<evidence type="ECO:0000313" key="6">
    <source>
        <dbReference type="EMBL" id="TDD44266.1"/>
    </source>
</evidence>
<protein>
    <submittedName>
        <fullName evidence="6">LysR family transcriptional regulator</fullName>
    </submittedName>
</protein>
<dbReference type="Gene3D" id="1.10.10.10">
    <property type="entry name" value="Winged helix-like DNA-binding domain superfamily/Winged helix DNA-binding domain"/>
    <property type="match status" value="1"/>
</dbReference>
<dbReference type="Gene3D" id="3.40.190.290">
    <property type="match status" value="1"/>
</dbReference>
<dbReference type="SUPFAM" id="SSF53850">
    <property type="entry name" value="Periplasmic binding protein-like II"/>
    <property type="match status" value="1"/>
</dbReference>
<dbReference type="InterPro" id="IPR036388">
    <property type="entry name" value="WH-like_DNA-bd_sf"/>
</dbReference>
<dbReference type="AlphaFoldDB" id="A0A4R4YHP4"/>
<evidence type="ECO:0000256" key="2">
    <source>
        <dbReference type="ARBA" id="ARBA00023015"/>
    </source>
</evidence>
<proteinExistence type="inferred from homology"/>
<keyword evidence="2" id="KW-0805">Transcription regulation</keyword>
<dbReference type="RefSeq" id="WP_132488842.1">
    <property type="nucleotide sequence ID" value="NZ_SMKW01000034.1"/>
</dbReference>
<keyword evidence="4" id="KW-0804">Transcription</keyword>
<evidence type="ECO:0000313" key="7">
    <source>
        <dbReference type="Proteomes" id="UP000294947"/>
    </source>
</evidence>
<dbReference type="PANTHER" id="PTHR30419">
    <property type="entry name" value="HTH-TYPE TRANSCRIPTIONAL REGULATOR YBHD"/>
    <property type="match status" value="1"/>
</dbReference>
<dbReference type="GO" id="GO:0005829">
    <property type="term" value="C:cytosol"/>
    <property type="evidence" value="ECO:0007669"/>
    <property type="project" value="TreeGrafter"/>
</dbReference>